<evidence type="ECO:0000256" key="6">
    <source>
        <dbReference type="ARBA" id="ARBA00023242"/>
    </source>
</evidence>
<reference evidence="10" key="1">
    <citation type="submission" date="2023-07" db="EMBL/GenBank/DDBJ databases">
        <authorList>
            <consortium name="AG Swart"/>
            <person name="Singh M."/>
            <person name="Singh A."/>
            <person name="Seah K."/>
            <person name="Emmerich C."/>
        </authorList>
    </citation>
    <scope>NUCLEOTIDE SEQUENCE</scope>
    <source>
        <strain evidence="10">DP1</strain>
    </source>
</reference>
<accession>A0AAD1USW4</accession>
<dbReference type="InterPro" id="IPR028309">
    <property type="entry name" value="RB_fam"/>
</dbReference>
<name>A0AAD1USW4_EUPCR</name>
<dbReference type="CDD" id="cd20548">
    <property type="entry name" value="CYCLIN_RB-like"/>
    <property type="match status" value="1"/>
</dbReference>
<dbReference type="GO" id="GO:0005634">
    <property type="term" value="C:nucleus"/>
    <property type="evidence" value="ECO:0007669"/>
    <property type="project" value="UniProtKB-SubCell"/>
</dbReference>
<dbReference type="PANTHER" id="PTHR13742">
    <property type="entry name" value="RETINOBLASTOMA-ASSOCIATED PROTEIN RB -RELATED"/>
    <property type="match status" value="1"/>
</dbReference>
<gene>
    <name evidence="10" type="ORF">ECRASSUSDP1_LOCUS12228</name>
</gene>
<evidence type="ECO:0000313" key="11">
    <source>
        <dbReference type="Proteomes" id="UP001295684"/>
    </source>
</evidence>
<evidence type="ECO:0000256" key="4">
    <source>
        <dbReference type="ARBA" id="ARBA00023015"/>
    </source>
</evidence>
<dbReference type="SUPFAM" id="SSF47954">
    <property type="entry name" value="Cyclin-like"/>
    <property type="match status" value="2"/>
</dbReference>
<comment type="subcellular location">
    <subcellularLocation>
        <location evidence="1">Nucleus</location>
    </subcellularLocation>
</comment>
<proteinExistence type="inferred from homology"/>
<keyword evidence="4" id="KW-0805">Transcription regulation</keyword>
<dbReference type="InterPro" id="IPR024599">
    <property type="entry name" value="RB_N"/>
</dbReference>
<comment type="similarity">
    <text evidence="2">Belongs to the retinoblastoma protein (RB) family.</text>
</comment>
<dbReference type="PANTHER" id="PTHR13742:SF17">
    <property type="entry name" value="RE32990P-RELATED"/>
    <property type="match status" value="1"/>
</dbReference>
<dbReference type="InterPro" id="IPR036915">
    <property type="entry name" value="Cyclin-like_sf"/>
</dbReference>
<feature type="domain" description="Retinoblastoma-associated protein A-box" evidence="9">
    <location>
        <begin position="415"/>
        <end position="620"/>
    </location>
</feature>
<feature type="region of interest" description="Disordered" evidence="8">
    <location>
        <begin position="628"/>
        <end position="692"/>
    </location>
</feature>
<dbReference type="GO" id="GO:0000785">
    <property type="term" value="C:chromatin"/>
    <property type="evidence" value="ECO:0007669"/>
    <property type="project" value="TreeGrafter"/>
</dbReference>
<dbReference type="Gene3D" id="1.10.472.10">
    <property type="entry name" value="Cyclin-like"/>
    <property type="match status" value="2"/>
</dbReference>
<dbReference type="GO" id="GO:0000977">
    <property type="term" value="F:RNA polymerase II transcription regulatory region sequence-specific DNA binding"/>
    <property type="evidence" value="ECO:0007669"/>
    <property type="project" value="TreeGrafter"/>
</dbReference>
<protein>
    <recommendedName>
        <fullName evidence="9">Retinoblastoma-associated protein A-box domain-containing protein</fullName>
    </recommendedName>
</protein>
<feature type="compositionally biased region" description="Polar residues" evidence="8">
    <location>
        <begin position="628"/>
        <end position="654"/>
    </location>
</feature>
<dbReference type="Pfam" id="PF01857">
    <property type="entry name" value="RB_B"/>
    <property type="match status" value="1"/>
</dbReference>
<evidence type="ECO:0000256" key="1">
    <source>
        <dbReference type="ARBA" id="ARBA00004123"/>
    </source>
</evidence>
<evidence type="ECO:0000313" key="10">
    <source>
        <dbReference type="EMBL" id="CAI2370909.1"/>
    </source>
</evidence>
<feature type="region of interest" description="Disordered" evidence="8">
    <location>
        <begin position="966"/>
        <end position="987"/>
    </location>
</feature>
<evidence type="ECO:0000256" key="2">
    <source>
        <dbReference type="ARBA" id="ARBA00009475"/>
    </source>
</evidence>
<evidence type="ECO:0000256" key="8">
    <source>
        <dbReference type="SAM" id="MobiDB-lite"/>
    </source>
</evidence>
<dbReference type="EMBL" id="CAMPGE010012125">
    <property type="protein sequence ID" value="CAI2370909.1"/>
    <property type="molecule type" value="Genomic_DNA"/>
</dbReference>
<feature type="compositionally biased region" description="Basic and acidic residues" evidence="8">
    <location>
        <begin position="676"/>
        <end position="688"/>
    </location>
</feature>
<dbReference type="GO" id="GO:0030154">
    <property type="term" value="P:cell differentiation"/>
    <property type="evidence" value="ECO:0007669"/>
    <property type="project" value="TreeGrafter"/>
</dbReference>
<evidence type="ECO:0000256" key="5">
    <source>
        <dbReference type="ARBA" id="ARBA00023163"/>
    </source>
</evidence>
<evidence type="ECO:0000256" key="7">
    <source>
        <dbReference type="ARBA" id="ARBA00023306"/>
    </source>
</evidence>
<keyword evidence="7" id="KW-0131">Cell cycle</keyword>
<evidence type="ECO:0000259" key="9">
    <source>
        <dbReference type="SMART" id="SM01368"/>
    </source>
</evidence>
<dbReference type="GO" id="GO:0006357">
    <property type="term" value="P:regulation of transcription by RNA polymerase II"/>
    <property type="evidence" value="ECO:0007669"/>
    <property type="project" value="InterPro"/>
</dbReference>
<keyword evidence="3" id="KW-0678">Repressor</keyword>
<evidence type="ECO:0000256" key="3">
    <source>
        <dbReference type="ARBA" id="ARBA00022491"/>
    </source>
</evidence>
<dbReference type="InterPro" id="IPR002719">
    <property type="entry name" value="RB_B"/>
</dbReference>
<sequence>MENADLGKDIMNEFCRINQEWKGENTETIRKCCKLIASKAEQERDIMRKKNSRGTPTSRTKNYFSLIDCFKDGSSERIDDYLFWIKQIINTIKLDPVVIQSVRDMISSISFIFSFYDKYSRTCEILKMECSKDSCGGQKEAQENYISNIQKIGWMLFIIHKKTLYGNNKSIQESCYTLVATVYSMLINLDQEEVTCTLFEGNTDRNEQKRAIFDKICKLFKVTSEDDIESIKISIDLFTKLLNNLNMTNIFITKNKASRKLNMDEEMEEDKEESSKADITDQKHESIKGMLDSINVEANFKNLWRYYGSKLCYDNLDERFFLEEGITANALNMTPFARQGNANKLKDPKQAKREAELNNQISNPHLNSKRLLDFNSSNTQNEDKGITLSSQLKDIKFPSMIPSSPYSIRAFTPATPVSLALEMVNWLKLKAGNAKRSLKDSNFPPVMSKYFEYCSADTQENILKCVDIWIKKVSKEIRSDAHSSISKEDSLNNLKYLYFKIVDELLTLEENNSMMGKTKEHKQALFRNLSKTLSKIEFHKAAFACAAETILFIYNEQKLVFVQLLQFMDLSVFDFWKLVNSFIVVDPKMPTPLKRHFRDIEIKIVTELGWKNDSPIVAFIKKTYNSPNTEDQANSASSKQNEDVNMQESHPSNMEQKEQTQKKGTTPGSGESPMIEEEHNNEPEEHKVSKPKKPRLEPYSLFFKRVSHLAAYKVLHLCKLLDLEDLIKEQAWELMKQCLSSETYLMFDRHLDQLVLCSIYAVCKVQQKFLDRVIKFNDIIKKYKDLQHQLTGASMQIFQSMYSNVKLDDERYGNIIQFYNDIYIHPMKEYAMNINNKNSKDIKVVRPRIPALGPQSPLKQSLPPLRMTYQTIYTNRGAGTPSRFGMNTPGFRNYPGLAMTPRTKTLYVFGESATNELDRANTEIKKTFNNSKKVHKNLKFGAINSKLSSQGLKSQLIRSMKQGPKSAGITTVAGKPPVGPPPVVIKGKNNKMKFKESISSEVIKEDVKKEEEED</sequence>
<dbReference type="GO" id="GO:0005667">
    <property type="term" value="C:transcription regulator complex"/>
    <property type="evidence" value="ECO:0007669"/>
    <property type="project" value="TreeGrafter"/>
</dbReference>
<dbReference type="AlphaFoldDB" id="A0AAD1USW4"/>
<dbReference type="GO" id="GO:2000134">
    <property type="term" value="P:negative regulation of G1/S transition of mitotic cell cycle"/>
    <property type="evidence" value="ECO:0007669"/>
    <property type="project" value="TreeGrafter"/>
</dbReference>
<dbReference type="Proteomes" id="UP001295684">
    <property type="component" value="Unassembled WGS sequence"/>
</dbReference>
<comment type="caution">
    <text evidence="10">The sequence shown here is derived from an EMBL/GenBank/DDBJ whole genome shotgun (WGS) entry which is preliminary data.</text>
</comment>
<organism evidence="10 11">
    <name type="scientific">Euplotes crassus</name>
    <dbReference type="NCBI Taxonomy" id="5936"/>
    <lineage>
        <taxon>Eukaryota</taxon>
        <taxon>Sar</taxon>
        <taxon>Alveolata</taxon>
        <taxon>Ciliophora</taxon>
        <taxon>Intramacronucleata</taxon>
        <taxon>Spirotrichea</taxon>
        <taxon>Hypotrichia</taxon>
        <taxon>Euplotida</taxon>
        <taxon>Euplotidae</taxon>
        <taxon>Moneuplotes</taxon>
    </lineage>
</organism>
<dbReference type="Pfam" id="PF01858">
    <property type="entry name" value="RB_A"/>
    <property type="match status" value="1"/>
</dbReference>
<feature type="region of interest" description="Disordered" evidence="8">
    <location>
        <begin position="262"/>
        <end position="281"/>
    </location>
</feature>
<keyword evidence="11" id="KW-1185">Reference proteome</keyword>
<keyword evidence="6" id="KW-0539">Nucleus</keyword>
<dbReference type="Pfam" id="PF11934">
    <property type="entry name" value="DUF3452"/>
    <property type="match status" value="1"/>
</dbReference>
<dbReference type="SMART" id="SM01368">
    <property type="entry name" value="RB_A"/>
    <property type="match status" value="1"/>
</dbReference>
<dbReference type="InterPro" id="IPR002720">
    <property type="entry name" value="RB_A"/>
</dbReference>
<keyword evidence="5" id="KW-0804">Transcription</keyword>